<sequence length="419" mass="44616">MTSIVRSLSLAREDLDNAFISTIEEDLWIYQESVGQLAGIPFACKDNINTSALPTTGGTPALAKARPQFNHPVVERLQAAGATLIGKTNLHELAFGITSDNAGYGPVRNPHDPTRSAGGSSGGSAAAVASGIVPFALATDTGGSARIPASWCGVVGFRPSMKRWGSGNAVPLSASRDTLGVIARDVSWIAKVDAIVTAEPLGSGSEKPFRLGVPKQYLEGMSPEVEENWLKALQRIKTSGISIVPVSLTNVLVSQAGSGSDLVRYELRRDLPTYLMSLPVPISVEDVIDAIASKDVDNLVRSTFENPISEERYLECLSARRLSQQAYNHLFAAVSIDALIYPTCVLGPSPLGEDSAPLFPTVTQNTESGSFAGLPSISIPYPSRQQWPVGISLEALPYNDSQLLRLALHVEQVLNHSTV</sequence>
<gene>
    <name evidence="2" type="ORF">MNQ99_07145</name>
</gene>
<dbReference type="Pfam" id="PF01425">
    <property type="entry name" value="Amidase"/>
    <property type="match status" value="1"/>
</dbReference>
<feature type="domain" description="Amidase" evidence="1">
    <location>
        <begin position="31"/>
        <end position="404"/>
    </location>
</feature>
<keyword evidence="3" id="KW-1185">Reference proteome</keyword>
<dbReference type="PANTHER" id="PTHR11895">
    <property type="entry name" value="TRANSAMIDASE"/>
    <property type="match status" value="1"/>
</dbReference>
<evidence type="ECO:0000313" key="3">
    <source>
        <dbReference type="Proteomes" id="UP000829069"/>
    </source>
</evidence>
<accession>A0ABY3WCC8</accession>
<dbReference type="InterPro" id="IPR023631">
    <property type="entry name" value="Amidase_dom"/>
</dbReference>
<evidence type="ECO:0000313" key="2">
    <source>
        <dbReference type="EMBL" id="UNK47111.1"/>
    </source>
</evidence>
<dbReference type="RefSeq" id="WP_241914942.1">
    <property type="nucleotide sequence ID" value="NZ_CP093326.1"/>
</dbReference>
<evidence type="ECO:0000259" key="1">
    <source>
        <dbReference type="Pfam" id="PF01425"/>
    </source>
</evidence>
<dbReference type="Gene3D" id="3.90.1300.10">
    <property type="entry name" value="Amidase signature (AS) domain"/>
    <property type="match status" value="1"/>
</dbReference>
<dbReference type="SUPFAM" id="SSF75304">
    <property type="entry name" value="Amidase signature (AS) enzymes"/>
    <property type="match status" value="1"/>
</dbReference>
<dbReference type="InterPro" id="IPR000120">
    <property type="entry name" value="Amidase"/>
</dbReference>
<dbReference type="PANTHER" id="PTHR11895:SF151">
    <property type="entry name" value="GLUTAMYL-TRNA(GLN) AMIDOTRANSFERASE SUBUNIT A"/>
    <property type="match status" value="1"/>
</dbReference>
<dbReference type="InterPro" id="IPR036928">
    <property type="entry name" value="AS_sf"/>
</dbReference>
<dbReference type="EMBL" id="CP093326">
    <property type="protein sequence ID" value="UNK47111.1"/>
    <property type="molecule type" value="Genomic_DNA"/>
</dbReference>
<organism evidence="2 3">
    <name type="scientific">Arthrobacter sulfonylureivorans</name>
    <dbReference type="NCBI Taxonomy" id="2486855"/>
    <lineage>
        <taxon>Bacteria</taxon>
        <taxon>Bacillati</taxon>
        <taxon>Actinomycetota</taxon>
        <taxon>Actinomycetes</taxon>
        <taxon>Micrococcales</taxon>
        <taxon>Micrococcaceae</taxon>
        <taxon>Arthrobacter</taxon>
    </lineage>
</organism>
<reference evidence="2 3" key="1">
    <citation type="submission" date="2022-03" db="EMBL/GenBank/DDBJ databases">
        <title>Isotopic signatures of nitrous oxide derived from detoxification processes.</title>
        <authorList>
            <person name="Behrendt U."/>
            <person name="Buchen C."/>
            <person name="Well R."/>
            <person name="Ulrich A."/>
            <person name="Rohe L."/>
            <person name="Kolb S."/>
            <person name="Schloter M."/>
            <person name="Horn M.A."/>
            <person name="Augustin J."/>
        </authorList>
    </citation>
    <scope>NUCLEOTIDE SEQUENCE [LARGE SCALE GENOMIC DNA]</scope>
    <source>
        <strain evidence="2 3">S4-C24</strain>
    </source>
</reference>
<protein>
    <submittedName>
        <fullName evidence="2">Amidase family protein</fullName>
    </submittedName>
</protein>
<dbReference type="Proteomes" id="UP000829069">
    <property type="component" value="Chromosome"/>
</dbReference>
<proteinExistence type="predicted"/>
<name>A0ABY3WCC8_9MICC</name>